<keyword evidence="3" id="KW-0809">Transit peptide</keyword>
<accession>A0A1X2IJU9</accession>
<keyword evidence="5" id="KW-0472">Membrane</keyword>
<evidence type="ECO:0000256" key="3">
    <source>
        <dbReference type="ARBA" id="ARBA00022946"/>
    </source>
</evidence>
<keyword evidence="4" id="KW-0496">Mitochondrion</keyword>
<dbReference type="PANTHER" id="PTHR11504:SF0">
    <property type="entry name" value="CYTOCHROME C OXIDASE SUBUNIT"/>
    <property type="match status" value="1"/>
</dbReference>
<dbReference type="PIRSF" id="PIRSF000277">
    <property type="entry name" value="COX6A1"/>
    <property type="match status" value="1"/>
</dbReference>
<dbReference type="InterPro" id="IPR036418">
    <property type="entry name" value="Cyt_c_oxidase_su6a_sf"/>
</dbReference>
<evidence type="ECO:0000256" key="2">
    <source>
        <dbReference type="ARBA" id="ARBA00022792"/>
    </source>
</evidence>
<comment type="caution">
    <text evidence="7">The sequence shown here is derived from an EMBL/GenBank/DDBJ whole genome shotgun (WGS) entry which is preliminary data.</text>
</comment>
<keyword evidence="8" id="KW-1185">Reference proteome</keyword>
<evidence type="ECO:0000256" key="5">
    <source>
        <dbReference type="ARBA" id="ARBA00023136"/>
    </source>
</evidence>
<dbReference type="GO" id="GO:0005743">
    <property type="term" value="C:mitochondrial inner membrane"/>
    <property type="evidence" value="ECO:0007669"/>
    <property type="project" value="UniProtKB-SubCell"/>
</dbReference>
<evidence type="ECO:0000256" key="6">
    <source>
        <dbReference type="RuleBase" id="RU004396"/>
    </source>
</evidence>
<keyword evidence="2" id="KW-0999">Mitochondrion inner membrane</keyword>
<organism evidence="7 8">
    <name type="scientific">Absidia repens</name>
    <dbReference type="NCBI Taxonomy" id="90262"/>
    <lineage>
        <taxon>Eukaryota</taxon>
        <taxon>Fungi</taxon>
        <taxon>Fungi incertae sedis</taxon>
        <taxon>Mucoromycota</taxon>
        <taxon>Mucoromycotina</taxon>
        <taxon>Mucoromycetes</taxon>
        <taxon>Mucorales</taxon>
        <taxon>Cunninghamellaceae</taxon>
        <taxon>Absidia</taxon>
    </lineage>
</organism>
<comment type="subcellular location">
    <subcellularLocation>
        <location evidence="1">Mitochondrion inner membrane</location>
    </subcellularLocation>
</comment>
<dbReference type="AlphaFoldDB" id="A0A1X2IJU9"/>
<name>A0A1X2IJU9_9FUNG</name>
<protein>
    <submittedName>
        <fullName evidence="7">Cytochrome c oxidase subunit VIa-domain-containing protein</fullName>
    </submittedName>
</protein>
<dbReference type="Gene3D" id="4.10.95.10">
    <property type="entry name" value="Cytochrome c oxidase, subunit VIa"/>
    <property type="match status" value="1"/>
</dbReference>
<dbReference type="Proteomes" id="UP000193560">
    <property type="component" value="Unassembled WGS sequence"/>
</dbReference>
<dbReference type="STRING" id="90262.A0A1X2IJU9"/>
<evidence type="ECO:0000313" key="8">
    <source>
        <dbReference type="Proteomes" id="UP000193560"/>
    </source>
</evidence>
<dbReference type="SUPFAM" id="SSF81411">
    <property type="entry name" value="Mitochondrial cytochrome c oxidase subunit VIa"/>
    <property type="match status" value="1"/>
</dbReference>
<dbReference type="Pfam" id="PF02046">
    <property type="entry name" value="COX6A"/>
    <property type="match status" value="1"/>
</dbReference>
<gene>
    <name evidence="7" type="ORF">BCR42DRAFT_490493</name>
</gene>
<dbReference type="PANTHER" id="PTHR11504">
    <property type="entry name" value="CYTOCHROME C OXIDASE POLYPEPTIDE VIA"/>
    <property type="match status" value="1"/>
</dbReference>
<dbReference type="OrthoDB" id="5947505at2759"/>
<dbReference type="GO" id="GO:0006123">
    <property type="term" value="P:mitochondrial electron transport, cytochrome c to oxygen"/>
    <property type="evidence" value="ECO:0007669"/>
    <property type="project" value="TreeGrafter"/>
</dbReference>
<reference evidence="7 8" key="1">
    <citation type="submission" date="2016-07" db="EMBL/GenBank/DDBJ databases">
        <title>Pervasive Adenine N6-methylation of Active Genes in Fungi.</title>
        <authorList>
            <consortium name="DOE Joint Genome Institute"/>
            <person name="Mondo S.J."/>
            <person name="Dannebaum R.O."/>
            <person name="Kuo R.C."/>
            <person name="Labutti K."/>
            <person name="Haridas S."/>
            <person name="Kuo A."/>
            <person name="Salamov A."/>
            <person name="Ahrendt S.R."/>
            <person name="Lipzen A."/>
            <person name="Sullivan W."/>
            <person name="Andreopoulos W.B."/>
            <person name="Clum A."/>
            <person name="Lindquist E."/>
            <person name="Daum C."/>
            <person name="Ramamoorthy G.K."/>
            <person name="Gryganskyi A."/>
            <person name="Culley D."/>
            <person name="Magnuson J.K."/>
            <person name="James T.Y."/>
            <person name="O'Malley M.A."/>
            <person name="Stajich J.E."/>
            <person name="Spatafora J.W."/>
            <person name="Visel A."/>
            <person name="Grigoriev I.V."/>
        </authorList>
    </citation>
    <scope>NUCLEOTIDE SEQUENCE [LARGE SCALE GENOMIC DNA]</scope>
    <source>
        <strain evidence="7 8">NRRL 1336</strain>
    </source>
</reference>
<evidence type="ECO:0000313" key="7">
    <source>
        <dbReference type="EMBL" id="ORZ17797.1"/>
    </source>
</evidence>
<dbReference type="InterPro" id="IPR001349">
    <property type="entry name" value="Cyt_c_oxidase_su6a"/>
</dbReference>
<dbReference type="EMBL" id="MCGE01000009">
    <property type="protein sequence ID" value="ORZ17797.1"/>
    <property type="molecule type" value="Genomic_DNA"/>
</dbReference>
<comment type="similarity">
    <text evidence="6">Belongs to the cytochrome c oxidase subunit 6A family.</text>
</comment>
<proteinExistence type="inferred from homology"/>
<sequence length="111" mass="13058">MNRALQPCRMATKRLGVRYQSQLAEQWKHDRIHAGEAAETWKKITLFVAIPALIASGINAYNLYSHHVQHLKEHPPKHVKYEYINFRVRPFFWGNNSLFFNPKVNLDANEE</sequence>
<evidence type="ECO:0000256" key="4">
    <source>
        <dbReference type="ARBA" id="ARBA00023128"/>
    </source>
</evidence>
<dbReference type="GO" id="GO:0030234">
    <property type="term" value="F:enzyme regulator activity"/>
    <property type="evidence" value="ECO:0007669"/>
    <property type="project" value="TreeGrafter"/>
</dbReference>
<evidence type="ECO:0000256" key="1">
    <source>
        <dbReference type="ARBA" id="ARBA00004273"/>
    </source>
</evidence>